<dbReference type="HAMAP" id="MF_01475">
    <property type="entry name" value="Ribosomal_eL19"/>
    <property type="match status" value="1"/>
</dbReference>
<dbReference type="Pfam" id="PF25476">
    <property type="entry name" value="Ribosomal_L19e_C"/>
    <property type="match status" value="1"/>
</dbReference>
<dbReference type="InterPro" id="IPR015973">
    <property type="entry name" value="Ribosomal_eL19_dom2"/>
</dbReference>
<reference evidence="10" key="1">
    <citation type="journal article" date="2020" name="ISME J.">
        <title>Gammaproteobacteria mediating utilization of methyl-, sulfur- and petroleum organic compounds in deep ocean hydrothermal plumes.</title>
        <authorList>
            <person name="Zhou Z."/>
            <person name="Liu Y."/>
            <person name="Pan J."/>
            <person name="Cron B.R."/>
            <person name="Toner B.M."/>
            <person name="Anantharaman K."/>
            <person name="Breier J.A."/>
            <person name="Dick G.J."/>
            <person name="Li M."/>
        </authorList>
    </citation>
    <scope>NUCLEOTIDE SEQUENCE</scope>
    <source>
        <strain evidence="10">SZUA-1385</strain>
    </source>
</reference>
<dbReference type="GO" id="GO:0070180">
    <property type="term" value="F:large ribosomal subunit rRNA binding"/>
    <property type="evidence" value="ECO:0007669"/>
    <property type="project" value="UniProtKB-UniRule"/>
</dbReference>
<comment type="subunit">
    <text evidence="2 7">Part of the 50S ribosomal subunit.</text>
</comment>
<dbReference type="InterPro" id="IPR015972">
    <property type="entry name" value="Ribosomal_eL19_dom1"/>
</dbReference>
<evidence type="ECO:0000259" key="9">
    <source>
        <dbReference type="SMART" id="SM01416"/>
    </source>
</evidence>
<dbReference type="InterPro" id="IPR033936">
    <property type="entry name" value="Ribosomal_eL19_arc"/>
</dbReference>
<dbReference type="InterPro" id="IPR035970">
    <property type="entry name" value="60S_ribosomal_eL19_sf"/>
</dbReference>
<feature type="domain" description="Large ribosomal subunit protein eL19" evidence="9">
    <location>
        <begin position="2"/>
        <end position="145"/>
    </location>
</feature>
<keyword evidence="5 7" id="KW-0689">Ribosomal protein</keyword>
<protein>
    <recommendedName>
        <fullName evidence="7">Large ribosomal subunit protein eL19</fullName>
    </recommendedName>
</protein>
<dbReference type="PANTHER" id="PTHR10722">
    <property type="entry name" value="60S RIBOSOMAL PROTEIN L19"/>
    <property type="match status" value="1"/>
</dbReference>
<dbReference type="FunFam" id="1.10.1200.240:FF:000003">
    <property type="entry name" value="50S ribosomal protein L19e"/>
    <property type="match status" value="1"/>
</dbReference>
<comment type="similarity">
    <text evidence="1 7">Belongs to the eukaryotic ribosomal protein eL19 family.</text>
</comment>
<dbReference type="SUPFAM" id="SSF48140">
    <property type="entry name" value="Ribosomal protein L19 (L19e)"/>
    <property type="match status" value="1"/>
</dbReference>
<evidence type="ECO:0000313" key="10">
    <source>
        <dbReference type="EMBL" id="HIP17682.1"/>
    </source>
</evidence>
<dbReference type="GO" id="GO:0006412">
    <property type="term" value="P:translation"/>
    <property type="evidence" value="ECO:0007669"/>
    <property type="project" value="UniProtKB-UniRule"/>
</dbReference>
<evidence type="ECO:0000256" key="7">
    <source>
        <dbReference type="HAMAP-Rule" id="MF_01475"/>
    </source>
</evidence>
<proteinExistence type="inferred from homology"/>
<evidence type="ECO:0000256" key="8">
    <source>
        <dbReference type="SAM" id="MobiDB-lite"/>
    </source>
</evidence>
<dbReference type="Gene3D" id="1.10.1200.60">
    <property type="match status" value="1"/>
</dbReference>
<gene>
    <name evidence="7" type="primary">rpl19e</name>
    <name evidence="10" type="ORF">EYG76_05255</name>
</gene>
<dbReference type="EMBL" id="DQSV01000098">
    <property type="protein sequence ID" value="HIP17682.1"/>
    <property type="molecule type" value="Genomic_DNA"/>
</dbReference>
<keyword evidence="3 7" id="KW-0699">rRNA-binding</keyword>
<dbReference type="NCBIfam" id="NF006343">
    <property type="entry name" value="PRK08570.1"/>
    <property type="match status" value="1"/>
</dbReference>
<dbReference type="InterPro" id="IPR057259">
    <property type="entry name" value="Ribosomal_L19e"/>
</dbReference>
<evidence type="ECO:0000256" key="6">
    <source>
        <dbReference type="ARBA" id="ARBA00023274"/>
    </source>
</evidence>
<evidence type="ECO:0000256" key="3">
    <source>
        <dbReference type="ARBA" id="ARBA00022730"/>
    </source>
</evidence>
<name>A0A833DSF9_9EURY</name>
<dbReference type="SMART" id="SM01416">
    <property type="entry name" value="Ribosomal_L19e"/>
    <property type="match status" value="1"/>
</dbReference>
<dbReference type="Gene3D" id="1.20.5.560">
    <property type="entry name" value="Single Heli x bin"/>
    <property type="match status" value="1"/>
</dbReference>
<accession>A0A833DSF9</accession>
<dbReference type="GO" id="GO:0003735">
    <property type="term" value="F:structural constituent of ribosome"/>
    <property type="evidence" value="ECO:0007669"/>
    <property type="project" value="InterPro"/>
</dbReference>
<keyword evidence="4 7" id="KW-0694">RNA-binding</keyword>
<dbReference type="Gene3D" id="1.10.1650.10">
    <property type="match status" value="1"/>
</dbReference>
<keyword evidence="6 7" id="KW-0687">Ribonucleoprotein</keyword>
<feature type="region of interest" description="Disordered" evidence="8">
    <location>
        <begin position="53"/>
        <end position="92"/>
    </location>
</feature>
<evidence type="ECO:0000256" key="1">
    <source>
        <dbReference type="ARBA" id="ARBA00011082"/>
    </source>
</evidence>
<comment type="function">
    <text evidence="7">Binds to the 23S rRNA.</text>
</comment>
<sequence length="153" mass="18059">MDVSTQRKMAANLLDCGIDRIWIDPENLDRVKMAITKDDIRMLIKEGIILKKQKKGISKGRTKKLKEQKRKGRRKGPGSRRGAKGARTPKKRKWINTIRPLRKMLKDLREENLIERNTYRKLYRMAKGGAFRSKGHMKLYIEDHELFVKKENE</sequence>
<dbReference type="GO" id="GO:0022625">
    <property type="term" value="C:cytosolic large ribosomal subunit"/>
    <property type="evidence" value="ECO:0007669"/>
    <property type="project" value="InterPro"/>
</dbReference>
<dbReference type="Proteomes" id="UP000605144">
    <property type="component" value="Unassembled WGS sequence"/>
</dbReference>
<dbReference type="Pfam" id="PF01280">
    <property type="entry name" value="Ribosomal_L19e"/>
    <property type="match status" value="1"/>
</dbReference>
<evidence type="ECO:0000256" key="2">
    <source>
        <dbReference type="ARBA" id="ARBA00011838"/>
    </source>
</evidence>
<dbReference type="InterPro" id="IPR000196">
    <property type="entry name" value="Ribosomal_eL19_dom"/>
</dbReference>
<organism evidence="10 11">
    <name type="scientific">Methanothermococcus okinawensis</name>
    <dbReference type="NCBI Taxonomy" id="155863"/>
    <lineage>
        <taxon>Archaea</taxon>
        <taxon>Methanobacteriati</taxon>
        <taxon>Methanobacteriota</taxon>
        <taxon>Methanomada group</taxon>
        <taxon>Methanococci</taxon>
        <taxon>Methanococcales</taxon>
        <taxon>Methanococcaceae</taxon>
        <taxon>Methanothermococcus</taxon>
    </lineage>
</organism>
<dbReference type="InterPro" id="IPR039547">
    <property type="entry name" value="Ribosomal_eL19"/>
</dbReference>
<dbReference type="InterPro" id="IPR057260">
    <property type="entry name" value="Ribosomal_L19e_C"/>
</dbReference>
<dbReference type="AlphaFoldDB" id="A0A833DSF9"/>
<evidence type="ECO:0000256" key="5">
    <source>
        <dbReference type="ARBA" id="ARBA00022980"/>
    </source>
</evidence>
<dbReference type="FunFam" id="1.10.1650.10:FF:000001">
    <property type="entry name" value="Ribosomal protein L19"/>
    <property type="match status" value="1"/>
</dbReference>
<comment type="caution">
    <text evidence="10">The sequence shown here is derived from an EMBL/GenBank/DDBJ whole genome shotgun (WGS) entry which is preliminary data.</text>
</comment>
<evidence type="ECO:0000313" key="11">
    <source>
        <dbReference type="Proteomes" id="UP000605144"/>
    </source>
</evidence>
<dbReference type="CDD" id="cd01418">
    <property type="entry name" value="Ribosomal_L19e_A"/>
    <property type="match status" value="1"/>
</dbReference>
<evidence type="ECO:0000256" key="4">
    <source>
        <dbReference type="ARBA" id="ARBA00022884"/>
    </source>
</evidence>
<dbReference type="InterPro" id="IPR015974">
    <property type="entry name" value="Ribosomal_eL19_dom3"/>
</dbReference>